<comment type="caution">
    <text evidence="4">The sequence shown here is derived from an EMBL/GenBank/DDBJ whole genome shotgun (WGS) entry which is preliminary data.</text>
</comment>
<evidence type="ECO:0000259" key="3">
    <source>
        <dbReference type="PROSITE" id="PS50977"/>
    </source>
</evidence>
<reference evidence="4" key="1">
    <citation type="submission" date="2020-08" db="EMBL/GenBank/DDBJ databases">
        <title>Genome public.</title>
        <authorList>
            <person name="Liu C."/>
            <person name="Sun Q."/>
        </authorList>
    </citation>
    <scope>NUCLEOTIDE SEQUENCE</scope>
    <source>
        <strain evidence="4">NSJ-24</strain>
    </source>
</reference>
<sequence length="187" mass="21292">MDKGFNCASLRKIVRNAGLTTGAFYKYYPNKEALFADLVEEHADYIYSIYDNVLKNFEALPASEQPENMKDTSQGAISEMLAYIYAHYDNFKLLICKSEGTPFACFIHNLVEKEVAATDRFIVLMKENGIDVPDIDPELNHMLASGMFSGIFEIVVHDMEETEAIKKVKKLKDFYTAGWENLMGIKF</sequence>
<dbReference type="Proteomes" id="UP000610862">
    <property type="component" value="Unassembled WGS sequence"/>
</dbReference>
<protein>
    <submittedName>
        <fullName evidence="4">TetR/AcrR family transcriptional regulator</fullName>
    </submittedName>
</protein>
<dbReference type="SUPFAM" id="SSF46689">
    <property type="entry name" value="Homeodomain-like"/>
    <property type="match status" value="1"/>
</dbReference>
<feature type="domain" description="HTH tetR-type" evidence="3">
    <location>
        <begin position="1"/>
        <end position="46"/>
    </location>
</feature>
<dbReference type="AlphaFoldDB" id="A0A926E9F3"/>
<evidence type="ECO:0000256" key="1">
    <source>
        <dbReference type="ARBA" id="ARBA00023125"/>
    </source>
</evidence>
<dbReference type="PANTHER" id="PTHR43479:SF11">
    <property type="entry name" value="ACREF_ENVCD OPERON REPRESSOR-RELATED"/>
    <property type="match status" value="1"/>
</dbReference>
<dbReference type="InterPro" id="IPR050624">
    <property type="entry name" value="HTH-type_Tx_Regulator"/>
</dbReference>
<organism evidence="4 5">
    <name type="scientific">Lentihominibacter hominis</name>
    <dbReference type="NCBI Taxonomy" id="2763645"/>
    <lineage>
        <taxon>Bacteria</taxon>
        <taxon>Bacillati</taxon>
        <taxon>Bacillota</taxon>
        <taxon>Clostridia</taxon>
        <taxon>Peptostreptococcales</taxon>
        <taxon>Anaerovoracaceae</taxon>
        <taxon>Lentihominibacter</taxon>
    </lineage>
</organism>
<dbReference type="InterPro" id="IPR001647">
    <property type="entry name" value="HTH_TetR"/>
</dbReference>
<keyword evidence="5" id="KW-1185">Reference proteome</keyword>
<keyword evidence="1 2" id="KW-0238">DNA-binding</keyword>
<proteinExistence type="predicted"/>
<gene>
    <name evidence="4" type="ORF">H8692_08800</name>
</gene>
<dbReference type="PROSITE" id="PS50977">
    <property type="entry name" value="HTH_TETR_2"/>
    <property type="match status" value="1"/>
</dbReference>
<accession>A0A926E9F3</accession>
<dbReference type="GO" id="GO:0003677">
    <property type="term" value="F:DNA binding"/>
    <property type="evidence" value="ECO:0007669"/>
    <property type="project" value="UniProtKB-UniRule"/>
</dbReference>
<name>A0A926E9F3_9FIRM</name>
<dbReference type="InterPro" id="IPR009057">
    <property type="entry name" value="Homeodomain-like_sf"/>
</dbReference>
<dbReference type="Gene3D" id="1.10.357.10">
    <property type="entry name" value="Tetracycline Repressor, domain 2"/>
    <property type="match status" value="1"/>
</dbReference>
<dbReference type="Pfam" id="PF00440">
    <property type="entry name" value="TetR_N"/>
    <property type="match status" value="1"/>
</dbReference>
<dbReference type="PANTHER" id="PTHR43479">
    <property type="entry name" value="ACREF/ENVCD OPERON REPRESSOR-RELATED"/>
    <property type="match status" value="1"/>
</dbReference>
<evidence type="ECO:0000313" key="4">
    <source>
        <dbReference type="EMBL" id="MBC8568855.1"/>
    </source>
</evidence>
<dbReference type="EMBL" id="JACRTA010000003">
    <property type="protein sequence ID" value="MBC8568855.1"/>
    <property type="molecule type" value="Genomic_DNA"/>
</dbReference>
<evidence type="ECO:0000256" key="2">
    <source>
        <dbReference type="PROSITE-ProRule" id="PRU00335"/>
    </source>
</evidence>
<evidence type="ECO:0000313" key="5">
    <source>
        <dbReference type="Proteomes" id="UP000610862"/>
    </source>
</evidence>
<feature type="DNA-binding region" description="H-T-H motif" evidence="2">
    <location>
        <begin position="9"/>
        <end position="28"/>
    </location>
</feature>